<reference evidence="2" key="1">
    <citation type="journal article" date="2021" name="New Phytol.">
        <title>Evolutionary innovations through gain and loss of genes in the ectomycorrhizal Boletales.</title>
        <authorList>
            <person name="Wu G."/>
            <person name="Miyauchi S."/>
            <person name="Morin E."/>
            <person name="Kuo A."/>
            <person name="Drula E."/>
            <person name="Varga T."/>
            <person name="Kohler A."/>
            <person name="Feng B."/>
            <person name="Cao Y."/>
            <person name="Lipzen A."/>
            <person name="Daum C."/>
            <person name="Hundley H."/>
            <person name="Pangilinan J."/>
            <person name="Johnson J."/>
            <person name="Barry K."/>
            <person name="LaButti K."/>
            <person name="Ng V."/>
            <person name="Ahrendt S."/>
            <person name="Min B."/>
            <person name="Choi I.G."/>
            <person name="Park H."/>
            <person name="Plett J.M."/>
            <person name="Magnuson J."/>
            <person name="Spatafora J.W."/>
            <person name="Nagy L.G."/>
            <person name="Henrissat B."/>
            <person name="Grigoriev I.V."/>
            <person name="Yang Z.L."/>
            <person name="Xu J."/>
            <person name="Martin F.M."/>
        </authorList>
    </citation>
    <scope>NUCLEOTIDE SEQUENCE</scope>
    <source>
        <strain evidence="2">KKN 215</strain>
    </source>
</reference>
<evidence type="ECO:0000256" key="1">
    <source>
        <dbReference type="SAM" id="MobiDB-lite"/>
    </source>
</evidence>
<keyword evidence="3" id="KW-1185">Reference proteome</keyword>
<sequence length="103" mass="11589">MTQTRSIKISYDLQPPEEASVGTNLSTFKSYAFPVPATNTSDLKEYYTALRESLAAAKNQVGDDLTEWRDAVGKLELSKESKPPKKGVELDDDEEEEEEEEEE</sequence>
<accession>A0A8K0UK79</accession>
<dbReference type="OrthoDB" id="2553859at2759"/>
<evidence type="ECO:0000313" key="2">
    <source>
        <dbReference type="EMBL" id="KAH8094659.1"/>
    </source>
</evidence>
<evidence type="ECO:0000313" key="3">
    <source>
        <dbReference type="Proteomes" id="UP000813824"/>
    </source>
</evidence>
<feature type="compositionally biased region" description="Basic and acidic residues" evidence="1">
    <location>
        <begin position="74"/>
        <end position="89"/>
    </location>
</feature>
<evidence type="ECO:0008006" key="4">
    <source>
        <dbReference type="Google" id="ProtNLM"/>
    </source>
</evidence>
<proteinExistence type="predicted"/>
<dbReference type="EMBL" id="JAEVFJ010000025">
    <property type="protein sequence ID" value="KAH8094659.1"/>
    <property type="molecule type" value="Genomic_DNA"/>
</dbReference>
<protein>
    <recommendedName>
        <fullName evidence="4">EKC/KEOPS complex subunit GON7</fullName>
    </recommendedName>
</protein>
<feature type="region of interest" description="Disordered" evidence="1">
    <location>
        <begin position="74"/>
        <end position="103"/>
    </location>
</feature>
<name>A0A8K0UK79_9AGAR</name>
<dbReference type="AlphaFoldDB" id="A0A8K0UK79"/>
<dbReference type="Proteomes" id="UP000813824">
    <property type="component" value="Unassembled WGS sequence"/>
</dbReference>
<organism evidence="2 3">
    <name type="scientific">Cristinia sonorae</name>
    <dbReference type="NCBI Taxonomy" id="1940300"/>
    <lineage>
        <taxon>Eukaryota</taxon>
        <taxon>Fungi</taxon>
        <taxon>Dikarya</taxon>
        <taxon>Basidiomycota</taxon>
        <taxon>Agaricomycotina</taxon>
        <taxon>Agaricomycetes</taxon>
        <taxon>Agaricomycetidae</taxon>
        <taxon>Agaricales</taxon>
        <taxon>Pleurotineae</taxon>
        <taxon>Stephanosporaceae</taxon>
        <taxon>Cristinia</taxon>
    </lineage>
</organism>
<comment type="caution">
    <text evidence="2">The sequence shown here is derived from an EMBL/GenBank/DDBJ whole genome shotgun (WGS) entry which is preliminary data.</text>
</comment>
<gene>
    <name evidence="2" type="ORF">BXZ70DRAFT_352168</name>
</gene>
<feature type="compositionally biased region" description="Acidic residues" evidence="1">
    <location>
        <begin position="90"/>
        <end position="103"/>
    </location>
</feature>